<comment type="subcellular location">
    <subcellularLocation>
        <location evidence="1">Membrane</location>
        <topology evidence="1">Multi-pass membrane protein</topology>
    </subcellularLocation>
</comment>
<feature type="signal peptide" evidence="3">
    <location>
        <begin position="1"/>
        <end position="15"/>
    </location>
</feature>
<accession>A0A484KAG5</accession>
<evidence type="ECO:0000256" key="3">
    <source>
        <dbReference type="SAM" id="SignalP"/>
    </source>
</evidence>
<keyword evidence="5" id="KW-1185">Reference proteome</keyword>
<evidence type="ECO:0000256" key="1">
    <source>
        <dbReference type="ARBA" id="ARBA00004141"/>
    </source>
</evidence>
<gene>
    <name evidence="4" type="ORF">CCAM_LOCUS3281</name>
</gene>
<evidence type="ECO:0008006" key="6">
    <source>
        <dbReference type="Google" id="ProtNLM"/>
    </source>
</evidence>
<dbReference type="InterPro" id="IPR016688">
    <property type="entry name" value="MscS-like_plants/fungi"/>
</dbReference>
<dbReference type="Proteomes" id="UP000595140">
    <property type="component" value="Unassembled WGS sequence"/>
</dbReference>
<evidence type="ECO:0000256" key="2">
    <source>
        <dbReference type="ARBA" id="ARBA00008017"/>
    </source>
</evidence>
<proteinExistence type="inferred from homology"/>
<reference evidence="4 5" key="1">
    <citation type="submission" date="2018-04" db="EMBL/GenBank/DDBJ databases">
        <authorList>
            <person name="Vogel A."/>
        </authorList>
    </citation>
    <scope>NUCLEOTIDE SEQUENCE [LARGE SCALE GENOMIC DNA]</scope>
</reference>
<organism evidence="4 5">
    <name type="scientific">Cuscuta campestris</name>
    <dbReference type="NCBI Taxonomy" id="132261"/>
    <lineage>
        <taxon>Eukaryota</taxon>
        <taxon>Viridiplantae</taxon>
        <taxon>Streptophyta</taxon>
        <taxon>Embryophyta</taxon>
        <taxon>Tracheophyta</taxon>
        <taxon>Spermatophyta</taxon>
        <taxon>Magnoliopsida</taxon>
        <taxon>eudicotyledons</taxon>
        <taxon>Gunneridae</taxon>
        <taxon>Pentapetalae</taxon>
        <taxon>asterids</taxon>
        <taxon>lamiids</taxon>
        <taxon>Solanales</taxon>
        <taxon>Convolvulaceae</taxon>
        <taxon>Cuscuteae</taxon>
        <taxon>Cuscuta</taxon>
        <taxon>Cuscuta subgen. Grammica</taxon>
        <taxon>Cuscuta sect. Cleistogrammica</taxon>
    </lineage>
</organism>
<sequence length="82" mass="9381">MFVRFVKTLLVKVLALSFHVSTFFDRIPESLFDQYVVQTLYGIPSTGISREQEGDDDKTVATTSSPRAWFSRFMPKKNKSEG</sequence>
<dbReference type="GO" id="GO:0005886">
    <property type="term" value="C:plasma membrane"/>
    <property type="evidence" value="ECO:0007669"/>
    <property type="project" value="TreeGrafter"/>
</dbReference>
<dbReference type="PANTHER" id="PTHR31618:SF1">
    <property type="entry name" value="EF-HAND DOMAIN-CONTAINING PROTEIN"/>
    <property type="match status" value="1"/>
</dbReference>
<dbReference type="GO" id="GO:0008381">
    <property type="term" value="F:mechanosensitive monoatomic ion channel activity"/>
    <property type="evidence" value="ECO:0007669"/>
    <property type="project" value="TreeGrafter"/>
</dbReference>
<feature type="chain" id="PRO_5019842947" description="Secreted protein" evidence="3">
    <location>
        <begin position="16"/>
        <end position="82"/>
    </location>
</feature>
<evidence type="ECO:0000313" key="5">
    <source>
        <dbReference type="Proteomes" id="UP000595140"/>
    </source>
</evidence>
<evidence type="ECO:0000313" key="4">
    <source>
        <dbReference type="EMBL" id="VFQ61505.1"/>
    </source>
</evidence>
<keyword evidence="3" id="KW-0732">Signal</keyword>
<name>A0A484KAG5_9ASTE</name>
<protein>
    <recommendedName>
        <fullName evidence="6">Secreted protein</fullName>
    </recommendedName>
</protein>
<comment type="similarity">
    <text evidence="2">Belongs to the MscS (TC 1.A.23) family.</text>
</comment>
<dbReference type="PANTHER" id="PTHR31618">
    <property type="entry name" value="MECHANOSENSITIVE ION CHANNEL PROTEIN 5"/>
    <property type="match status" value="1"/>
</dbReference>
<dbReference type="GO" id="GO:0006820">
    <property type="term" value="P:monoatomic anion transport"/>
    <property type="evidence" value="ECO:0007669"/>
    <property type="project" value="TreeGrafter"/>
</dbReference>
<dbReference type="OrthoDB" id="544685at2759"/>
<dbReference type="EMBL" id="OOIL02000171">
    <property type="protein sequence ID" value="VFQ61505.1"/>
    <property type="molecule type" value="Genomic_DNA"/>
</dbReference>
<dbReference type="AlphaFoldDB" id="A0A484KAG5"/>